<evidence type="ECO:0000313" key="3">
    <source>
        <dbReference type="Proteomes" id="UP000054498"/>
    </source>
</evidence>
<feature type="domain" description="BRCT" evidence="1">
    <location>
        <begin position="103"/>
        <end position="158"/>
    </location>
</feature>
<name>A0A0D2MRV8_9CHLO</name>
<dbReference type="OrthoDB" id="552603at2759"/>
<evidence type="ECO:0000259" key="1">
    <source>
        <dbReference type="PROSITE" id="PS50172"/>
    </source>
</evidence>
<dbReference type="PROSITE" id="PS50172">
    <property type="entry name" value="BRCT"/>
    <property type="match status" value="1"/>
</dbReference>
<protein>
    <recommendedName>
        <fullName evidence="1">BRCT domain-containing protein</fullName>
    </recommendedName>
</protein>
<dbReference type="GeneID" id="25735505"/>
<evidence type="ECO:0000313" key="2">
    <source>
        <dbReference type="EMBL" id="KIZ05325.1"/>
    </source>
</evidence>
<keyword evidence="3" id="KW-1185">Reference proteome</keyword>
<dbReference type="EMBL" id="KK100522">
    <property type="protein sequence ID" value="KIZ05325.1"/>
    <property type="molecule type" value="Genomic_DNA"/>
</dbReference>
<reference evidence="2 3" key="1">
    <citation type="journal article" date="2013" name="BMC Genomics">
        <title>Reconstruction of the lipid metabolism for the microalga Monoraphidium neglectum from its genome sequence reveals characteristics suitable for biofuel production.</title>
        <authorList>
            <person name="Bogen C."/>
            <person name="Al-Dilaimi A."/>
            <person name="Albersmeier A."/>
            <person name="Wichmann J."/>
            <person name="Grundmann M."/>
            <person name="Rupp O."/>
            <person name="Lauersen K.J."/>
            <person name="Blifernez-Klassen O."/>
            <person name="Kalinowski J."/>
            <person name="Goesmann A."/>
            <person name="Mussgnug J.H."/>
            <person name="Kruse O."/>
        </authorList>
    </citation>
    <scope>NUCLEOTIDE SEQUENCE [LARGE SCALE GENOMIC DNA]</scope>
    <source>
        <strain evidence="2 3">SAG 48.87</strain>
    </source>
</reference>
<dbReference type="AlphaFoldDB" id="A0A0D2MRV8"/>
<dbReference type="RefSeq" id="XP_013904344.1">
    <property type="nucleotide sequence ID" value="XM_014048890.1"/>
</dbReference>
<dbReference type="Proteomes" id="UP000054498">
    <property type="component" value="Unassembled WGS sequence"/>
</dbReference>
<accession>A0A0D2MRV8</accession>
<gene>
    <name evidence="2" type="ORF">MNEG_2627</name>
</gene>
<organism evidence="2 3">
    <name type="scientific">Monoraphidium neglectum</name>
    <dbReference type="NCBI Taxonomy" id="145388"/>
    <lineage>
        <taxon>Eukaryota</taxon>
        <taxon>Viridiplantae</taxon>
        <taxon>Chlorophyta</taxon>
        <taxon>core chlorophytes</taxon>
        <taxon>Chlorophyceae</taxon>
        <taxon>CS clade</taxon>
        <taxon>Sphaeropleales</taxon>
        <taxon>Selenastraceae</taxon>
        <taxon>Monoraphidium</taxon>
    </lineage>
</organism>
<dbReference type="KEGG" id="mng:MNEG_2627"/>
<dbReference type="InterPro" id="IPR001357">
    <property type="entry name" value="BRCT_dom"/>
</dbReference>
<proteinExistence type="predicted"/>
<sequence length="429" mass="43143">MSPAASTLAGATSAVKAAAGPGGQALACLMARAAAKGAPRAAPPAAAAGRRLAAAAASSGMVNAVAGRRAAQQQEPPAEAPANVSASDAEALRAAVAAALAKGGLVSETMLLPAYDYLIGRITYAASEERLRVAHALGSAPPFELLGIDWGLDCVERGLDYCNGDNRDATYITSWPLVSLDRPGQRLVLAGVNHAASGTASFCNVALTDPIQRRGLTAFEDTGLVGSADRFLKGTPYEWASPLLFAVTFSRDCTGKRPASGSFLPSPLLLIGRAYANPATGVGPAGASLLTFHSMVMTPADVALPGDSRPRYDYRIFATEPGKIGGLEGGAAGSAAAATAAVARQAGAAAPPGACVRSVVGMAQCASGSWQACCEMLQGWAAAGCWCSQEGDVLLGSMPAVLGRAVLSALSASCGLPQAPRTCPARYGG</sequence>